<dbReference type="Pfam" id="PF02900">
    <property type="entry name" value="LigB"/>
    <property type="match status" value="1"/>
</dbReference>
<proteinExistence type="predicted"/>
<reference evidence="2 3" key="1">
    <citation type="submission" date="2023-05" db="EMBL/GenBank/DDBJ databases">
        <title>Streptantibioticus silvisoli sp. nov., acidotolerant actinomycetes 1 from pine litter.</title>
        <authorList>
            <person name="Swiecimska M."/>
            <person name="Golinska P."/>
            <person name="Sangal V."/>
            <person name="Wachnowicz B."/>
            <person name="Goodfellow M."/>
        </authorList>
    </citation>
    <scope>NUCLEOTIDE SEQUENCE [LARGE SCALE GENOMIC DNA]</scope>
    <source>
        <strain evidence="2 3">SL54</strain>
    </source>
</reference>
<organism evidence="2 3">
    <name type="scientific">Streptantibioticus silvisoli</name>
    <dbReference type="NCBI Taxonomy" id="2705255"/>
    <lineage>
        <taxon>Bacteria</taxon>
        <taxon>Bacillati</taxon>
        <taxon>Actinomycetota</taxon>
        <taxon>Actinomycetes</taxon>
        <taxon>Kitasatosporales</taxon>
        <taxon>Streptomycetaceae</taxon>
        <taxon>Streptantibioticus</taxon>
    </lineage>
</organism>
<dbReference type="SUPFAM" id="SSF53213">
    <property type="entry name" value="LigB-like"/>
    <property type="match status" value="1"/>
</dbReference>
<dbReference type="RefSeq" id="WP_271321859.1">
    <property type="nucleotide sequence ID" value="NZ_JAAGKO020000001.1"/>
</dbReference>
<protein>
    <recommendedName>
        <fullName evidence="1">Extradiol ring-cleavage dioxygenase class III enzyme subunit B domain-containing protein</fullName>
    </recommendedName>
</protein>
<gene>
    <name evidence="2" type="ORF">POF43_001325</name>
</gene>
<accession>A0ABT6VSB5</accession>
<name>A0ABT6VSB5_9ACTN</name>
<keyword evidence="3" id="KW-1185">Reference proteome</keyword>
<dbReference type="EMBL" id="JAAGKO020000001">
    <property type="protein sequence ID" value="MDI5961378.1"/>
    <property type="molecule type" value="Genomic_DNA"/>
</dbReference>
<evidence type="ECO:0000259" key="1">
    <source>
        <dbReference type="Pfam" id="PF02900"/>
    </source>
</evidence>
<evidence type="ECO:0000313" key="3">
    <source>
        <dbReference type="Proteomes" id="UP001156398"/>
    </source>
</evidence>
<dbReference type="Proteomes" id="UP001156398">
    <property type="component" value="Unassembled WGS sequence"/>
</dbReference>
<evidence type="ECO:0000313" key="2">
    <source>
        <dbReference type="EMBL" id="MDI5961378.1"/>
    </source>
</evidence>
<dbReference type="InterPro" id="IPR004183">
    <property type="entry name" value="Xdiol_dOase_suB"/>
</dbReference>
<dbReference type="Gene3D" id="3.40.830.10">
    <property type="entry name" value="LigB-like"/>
    <property type="match status" value="1"/>
</dbReference>
<feature type="domain" description="Extradiol ring-cleavage dioxygenase class III enzyme subunit B" evidence="1">
    <location>
        <begin position="10"/>
        <end position="252"/>
    </location>
</feature>
<comment type="caution">
    <text evidence="2">The sequence shown here is derived from an EMBL/GenBank/DDBJ whole genome shotgun (WGS) entry which is preliminary data.</text>
</comment>
<sequence>MGRIVAAVGVPHTPVFPRLAAEPAGADLRARYSAVADLLAAARPDVLCVFHCDHINAFFLDNWPTFAVVAAETVRCPVDEVPRVPQTDVAVHTGLSVRLYEHAVRREFDPSLVMRAGADHGLAVPLHFLDPRHRLPVVPLHINGMVAPFPSARRCLALGRVVAEAVADWAADVRVAVVASGSFSLEVGGPRVPPGAGYAVPRADWAARVVQLLRAGDLESLVREATPPLLADAGTVAGELLSWIATAGAVDGLTLARLDHREGEAHAFAAWTR</sequence>